<dbReference type="InterPro" id="IPR003923">
    <property type="entry name" value="TAF10"/>
</dbReference>
<dbReference type="EMBL" id="VJMJ01000213">
    <property type="protein sequence ID" value="KAF0726551.1"/>
    <property type="molecule type" value="Genomic_DNA"/>
</dbReference>
<dbReference type="GO" id="GO:0006367">
    <property type="term" value="P:transcription initiation at RNA polymerase II promoter"/>
    <property type="evidence" value="ECO:0007669"/>
    <property type="project" value="TreeGrafter"/>
</dbReference>
<evidence type="ECO:0008006" key="8">
    <source>
        <dbReference type="Google" id="ProtNLM"/>
    </source>
</evidence>
<evidence type="ECO:0000313" key="7">
    <source>
        <dbReference type="Proteomes" id="UP000481153"/>
    </source>
</evidence>
<name>A0A6G0WHA2_9STRA</name>
<evidence type="ECO:0000256" key="1">
    <source>
        <dbReference type="ARBA" id="ARBA00004123"/>
    </source>
</evidence>
<dbReference type="Proteomes" id="UP000481153">
    <property type="component" value="Unassembled WGS sequence"/>
</dbReference>
<dbReference type="GO" id="GO:1990841">
    <property type="term" value="F:promoter-specific chromatin binding"/>
    <property type="evidence" value="ECO:0007669"/>
    <property type="project" value="TreeGrafter"/>
</dbReference>
<evidence type="ECO:0000313" key="6">
    <source>
        <dbReference type="EMBL" id="KAF0726551.1"/>
    </source>
</evidence>
<gene>
    <name evidence="6" type="ORF">Ae201684_015176</name>
</gene>
<dbReference type="PRINTS" id="PR01443">
    <property type="entry name" value="TFIID30KDSUB"/>
</dbReference>
<dbReference type="GO" id="GO:0000124">
    <property type="term" value="C:SAGA complex"/>
    <property type="evidence" value="ECO:0007669"/>
    <property type="project" value="TreeGrafter"/>
</dbReference>
<keyword evidence="2" id="KW-0805">Transcription regulation</keyword>
<evidence type="ECO:0000256" key="5">
    <source>
        <dbReference type="ARBA" id="ARBA00025730"/>
    </source>
</evidence>
<dbReference type="GO" id="GO:0016251">
    <property type="term" value="F:RNA polymerase II general transcription initiation factor activity"/>
    <property type="evidence" value="ECO:0007669"/>
    <property type="project" value="TreeGrafter"/>
</dbReference>
<keyword evidence="4" id="KW-0539">Nucleus</keyword>
<dbReference type="CDD" id="cd07982">
    <property type="entry name" value="HFD_TAF10"/>
    <property type="match status" value="1"/>
</dbReference>
<accession>A0A6G0WHA2</accession>
<dbReference type="GO" id="GO:0005669">
    <property type="term" value="C:transcription factor TFIID complex"/>
    <property type="evidence" value="ECO:0007669"/>
    <property type="project" value="TreeGrafter"/>
</dbReference>
<comment type="subcellular location">
    <subcellularLocation>
        <location evidence="1">Nucleus</location>
    </subcellularLocation>
</comment>
<keyword evidence="7" id="KW-1185">Reference proteome</keyword>
<dbReference type="AlphaFoldDB" id="A0A6G0WHA2"/>
<organism evidence="6 7">
    <name type="scientific">Aphanomyces euteiches</name>
    <dbReference type="NCBI Taxonomy" id="100861"/>
    <lineage>
        <taxon>Eukaryota</taxon>
        <taxon>Sar</taxon>
        <taxon>Stramenopiles</taxon>
        <taxon>Oomycota</taxon>
        <taxon>Saprolegniomycetes</taxon>
        <taxon>Saprolegniales</taxon>
        <taxon>Verrucalvaceae</taxon>
        <taxon>Aphanomyces</taxon>
    </lineage>
</organism>
<comment type="similarity">
    <text evidence="5">Belongs to the TAF10 family.</text>
</comment>
<comment type="caution">
    <text evidence="6">The sequence shown here is derived from an EMBL/GenBank/DDBJ whole genome shotgun (WGS) entry which is preliminary data.</text>
</comment>
<protein>
    <recommendedName>
        <fullName evidence="8">Transcription initiation factor TFIID subunit 10</fullName>
    </recommendedName>
</protein>
<evidence type="ECO:0000256" key="4">
    <source>
        <dbReference type="ARBA" id="ARBA00023242"/>
    </source>
</evidence>
<dbReference type="PANTHER" id="PTHR21242:SF0">
    <property type="entry name" value="TRANSCRIPTION INITIATION FACTOR TFIID SUBUNIT 10"/>
    <property type="match status" value="1"/>
</dbReference>
<evidence type="ECO:0000256" key="3">
    <source>
        <dbReference type="ARBA" id="ARBA00023163"/>
    </source>
</evidence>
<keyword evidence="3" id="KW-0804">Transcription</keyword>
<dbReference type="PANTHER" id="PTHR21242">
    <property type="entry name" value="TRANSCRIPTION INITIATION FACTOR TFIID SUBUNIT 10"/>
    <property type="match status" value="1"/>
</dbReference>
<evidence type="ECO:0000256" key="2">
    <source>
        <dbReference type="ARBA" id="ARBA00023015"/>
    </source>
</evidence>
<sequence length="131" mass="14844">MEDAQLHEFLDAVGQRFTPSIPDEVVSYFLETAGFSTDDPRIIRMVGLVAQKFVLDVGHDAKLYQQHRLNAHHHPHHKATLTMEDLSASLKELIHADLDQVLGKSPRCDGRKVDKHNSQHLELQQVEGFSI</sequence>
<dbReference type="VEuPathDB" id="FungiDB:AeMF1_020927"/>
<dbReference type="Pfam" id="PF03540">
    <property type="entry name" value="TAF10"/>
    <property type="match status" value="1"/>
</dbReference>
<proteinExistence type="inferred from homology"/>
<reference evidence="6 7" key="1">
    <citation type="submission" date="2019-07" db="EMBL/GenBank/DDBJ databases">
        <title>Genomics analysis of Aphanomyces spp. identifies a new class of oomycete effector associated with host adaptation.</title>
        <authorList>
            <person name="Gaulin E."/>
        </authorList>
    </citation>
    <scope>NUCLEOTIDE SEQUENCE [LARGE SCALE GENOMIC DNA]</scope>
    <source>
        <strain evidence="6 7">ATCC 201684</strain>
    </source>
</reference>